<dbReference type="EMBL" id="JBHSOW010000068">
    <property type="protein sequence ID" value="MFC5651117.1"/>
    <property type="molecule type" value="Genomic_DNA"/>
</dbReference>
<reference evidence="2" key="1">
    <citation type="journal article" date="2019" name="Int. J. Syst. Evol. Microbiol.">
        <title>The Global Catalogue of Microorganisms (GCM) 10K type strain sequencing project: providing services to taxonomists for standard genome sequencing and annotation.</title>
        <authorList>
            <consortium name="The Broad Institute Genomics Platform"/>
            <consortium name="The Broad Institute Genome Sequencing Center for Infectious Disease"/>
            <person name="Wu L."/>
            <person name="Ma J."/>
        </authorList>
    </citation>
    <scope>NUCLEOTIDE SEQUENCE [LARGE SCALE GENOMIC DNA]</scope>
    <source>
        <strain evidence="2">CGMCC 1.3240</strain>
    </source>
</reference>
<name>A0ABW0VZ32_9BACL</name>
<organism evidence="1 2">
    <name type="scientific">Paenibacillus solisilvae</name>
    <dbReference type="NCBI Taxonomy" id="2486751"/>
    <lineage>
        <taxon>Bacteria</taxon>
        <taxon>Bacillati</taxon>
        <taxon>Bacillota</taxon>
        <taxon>Bacilli</taxon>
        <taxon>Bacillales</taxon>
        <taxon>Paenibacillaceae</taxon>
        <taxon>Paenibacillus</taxon>
    </lineage>
</organism>
<comment type="caution">
    <text evidence="1">The sequence shown here is derived from an EMBL/GenBank/DDBJ whole genome shotgun (WGS) entry which is preliminary data.</text>
</comment>
<proteinExistence type="predicted"/>
<dbReference type="Proteomes" id="UP001596047">
    <property type="component" value="Unassembled WGS sequence"/>
</dbReference>
<dbReference type="RefSeq" id="WP_379189713.1">
    <property type="nucleotide sequence ID" value="NZ_JBHSOW010000068.1"/>
</dbReference>
<sequence>MPTRKQHYLLTGCFIFFTQIVTVSAISGLFGDITAPCTAGDGTSVVTSAYPRQTDL</sequence>
<accession>A0ABW0VZ32</accession>
<gene>
    <name evidence="1" type="ORF">ACFPYJ_18785</name>
</gene>
<evidence type="ECO:0000313" key="1">
    <source>
        <dbReference type="EMBL" id="MFC5651117.1"/>
    </source>
</evidence>
<keyword evidence="2" id="KW-1185">Reference proteome</keyword>
<protein>
    <submittedName>
        <fullName evidence="1">Uncharacterized protein</fullName>
    </submittedName>
</protein>
<evidence type="ECO:0000313" key="2">
    <source>
        <dbReference type="Proteomes" id="UP001596047"/>
    </source>
</evidence>